<evidence type="ECO:0000313" key="2">
    <source>
        <dbReference type="Proteomes" id="UP000256329"/>
    </source>
</evidence>
<proteinExistence type="predicted"/>
<name>A0A3D8P475_9THEO</name>
<dbReference type="AlphaFoldDB" id="A0A3D8P475"/>
<organism evidence="1 2">
    <name type="scientific">Ammonifex thiophilus</name>
    <dbReference type="NCBI Taxonomy" id="444093"/>
    <lineage>
        <taxon>Bacteria</taxon>
        <taxon>Bacillati</taxon>
        <taxon>Bacillota</taxon>
        <taxon>Clostridia</taxon>
        <taxon>Thermoanaerobacterales</taxon>
        <taxon>Thermoanaerobacteraceae</taxon>
        <taxon>Ammonifex</taxon>
    </lineage>
</organism>
<accession>A0A3D8P475</accession>
<keyword evidence="2" id="KW-1185">Reference proteome</keyword>
<reference evidence="1 2" key="1">
    <citation type="submission" date="2018-08" db="EMBL/GenBank/DDBJ databases">
        <title>Form III RuBisCO-mediated autotrophy in Thermodesulfobium bacteria.</title>
        <authorList>
            <person name="Toshchakov S.V."/>
            <person name="Kublanov I.V."/>
            <person name="Frolov E."/>
            <person name="Bonch-Osmolovskaya E.A."/>
            <person name="Tourova T.P."/>
            <person name="Chernych N.A."/>
            <person name="Lebedinsky A.V."/>
        </authorList>
    </citation>
    <scope>NUCLEOTIDE SEQUENCE [LARGE SCALE GENOMIC DNA]</scope>
    <source>
        <strain evidence="1 2">SR</strain>
    </source>
</reference>
<protein>
    <submittedName>
        <fullName evidence="1">Uncharacterized protein</fullName>
    </submittedName>
</protein>
<gene>
    <name evidence="1" type="ORF">DXX99_03565</name>
</gene>
<comment type="caution">
    <text evidence="1">The sequence shown here is derived from an EMBL/GenBank/DDBJ whole genome shotgun (WGS) entry which is preliminary data.</text>
</comment>
<dbReference type="Proteomes" id="UP000256329">
    <property type="component" value="Unassembled WGS sequence"/>
</dbReference>
<evidence type="ECO:0000313" key="1">
    <source>
        <dbReference type="EMBL" id="RDV83925.1"/>
    </source>
</evidence>
<sequence>MLVKERKKYAYAGNLRSRKHCRIPYPIVPAQEALFVDPRQVRSVGWAAEDSVCGYLLSFPPACEIGCCFASAVFPTRKEAVLYAFRRWRQRLRYLKEHRLRGHGGPPFYYEAWPEEGCVFGFTGDGGVAILPCWVPLERELRRARYYGAELSSEVLAVIDESEEESWKSYKEGRDSSHLLLLFFEMLKQKHLESGDQAAFRRLITALRKSR</sequence>
<dbReference type="EMBL" id="QSLN01000003">
    <property type="protein sequence ID" value="RDV83925.1"/>
    <property type="molecule type" value="Genomic_DNA"/>
</dbReference>